<keyword evidence="2" id="KW-1185">Reference proteome</keyword>
<dbReference type="Gene3D" id="1.20.1260.10">
    <property type="match status" value="2"/>
</dbReference>
<proteinExistence type="predicted"/>
<dbReference type="Proteomes" id="UP000018934">
    <property type="component" value="Chromosome"/>
</dbReference>
<evidence type="ECO:0000313" key="2">
    <source>
        <dbReference type="Proteomes" id="UP000018934"/>
    </source>
</evidence>
<dbReference type="InterPro" id="IPR012347">
    <property type="entry name" value="Ferritin-like"/>
</dbReference>
<evidence type="ECO:0008006" key="3">
    <source>
        <dbReference type="Google" id="ProtNLM"/>
    </source>
</evidence>
<protein>
    <recommendedName>
        <fullName evidence="3">DUF3231 family protein</fullName>
    </recommendedName>
</protein>
<dbReference type="EMBL" id="CP007033">
    <property type="protein sequence ID" value="AHF11185.1"/>
    <property type="molecule type" value="Genomic_DNA"/>
</dbReference>
<dbReference type="Pfam" id="PF11553">
    <property type="entry name" value="DUF3231"/>
    <property type="match status" value="2"/>
</dbReference>
<evidence type="ECO:0000313" key="1">
    <source>
        <dbReference type="EMBL" id="AHF11185.1"/>
    </source>
</evidence>
<reference evidence="1 2" key="1">
    <citation type="journal article" date="2013" name="Stand. Genomic Sci.">
        <title>Complete genome sequence of Dehalobacter restrictus PER-K23(T.).</title>
        <authorList>
            <person name="Kruse T."/>
            <person name="Maillard J."/>
            <person name="Goodwin L."/>
            <person name="Woyke T."/>
            <person name="Teshima H."/>
            <person name="Bruce D."/>
            <person name="Detter C."/>
            <person name="Tapia R."/>
            <person name="Han C."/>
            <person name="Huntemann M."/>
            <person name="Wei C.L."/>
            <person name="Han J."/>
            <person name="Chen A."/>
            <person name="Kyrpides N."/>
            <person name="Szeto E."/>
            <person name="Markowitz V."/>
            <person name="Ivanova N."/>
            <person name="Pagani I."/>
            <person name="Pati A."/>
            <person name="Pitluck S."/>
            <person name="Nolan M."/>
            <person name="Holliger C."/>
            <person name="Smidt H."/>
        </authorList>
    </citation>
    <scope>NUCLEOTIDE SEQUENCE [LARGE SCALE GENOMIC DNA]</scope>
    <source>
        <strain evidence="2">DSM 9455</strain>
    </source>
</reference>
<dbReference type="InterPro" id="IPR021617">
    <property type="entry name" value="DUF3231"/>
</dbReference>
<gene>
    <name evidence="1" type="ORF">DEHRE_00220</name>
</gene>
<name>A0ABM5P900_DEHRP</name>
<sequence length="318" mass="37287">MVLAFAKEEKMNEISVGGVYSLWNILTYNYGIMVKLEIYQNYAHDIDLKFKLQDILDDLKDRNNKIEKIMNKYNVKSPDYPPKDVHEVINSQVVTDQQIGKFLLLIAQERLEIKVRAVRNASVSDDVRSLFMRFVEEEIYNLDSILNYLKLKKWVHQPPMYPNVPEGSKEDCYLWDHLVYRYLNMEQIKFFSRLVHDGDFGLLLNKRYEMSEQQAKQLEDEMNTLGLPIPKRPPKSLGLVDNTEFIDDYFIFNQLLYGMTAATINHAQAVKCSIDDRLRKLFGGYLWSEMEAINAMIKYGGLKGWLITSPLYRMNHPC</sequence>
<dbReference type="RefSeq" id="WP_025204883.1">
    <property type="nucleotide sequence ID" value="NZ_CP007033.1"/>
</dbReference>
<accession>A0ABM5P900</accession>
<organism evidence="1 2">
    <name type="scientific">Dehalobacter restrictus (strain DSM 9455 / PER-K23)</name>
    <dbReference type="NCBI Taxonomy" id="871738"/>
    <lineage>
        <taxon>Bacteria</taxon>
        <taxon>Bacillati</taxon>
        <taxon>Bacillota</taxon>
        <taxon>Clostridia</taxon>
        <taxon>Eubacteriales</taxon>
        <taxon>Desulfitobacteriaceae</taxon>
        <taxon>Dehalobacter</taxon>
    </lineage>
</organism>